<reference evidence="1" key="1">
    <citation type="submission" date="2022-03" db="EMBL/GenBank/DDBJ databases">
        <authorList>
            <person name="Martin C."/>
        </authorList>
    </citation>
    <scope>NUCLEOTIDE SEQUENCE</scope>
</reference>
<gene>
    <name evidence="1" type="ORF">OFUS_LOCUS25335</name>
</gene>
<dbReference type="AlphaFoldDB" id="A0A8S4Q6S5"/>
<evidence type="ECO:0000313" key="2">
    <source>
        <dbReference type="Proteomes" id="UP000749559"/>
    </source>
</evidence>
<organism evidence="1 2">
    <name type="scientific">Owenia fusiformis</name>
    <name type="common">Polychaete worm</name>
    <dbReference type="NCBI Taxonomy" id="6347"/>
    <lineage>
        <taxon>Eukaryota</taxon>
        <taxon>Metazoa</taxon>
        <taxon>Spiralia</taxon>
        <taxon>Lophotrochozoa</taxon>
        <taxon>Annelida</taxon>
        <taxon>Polychaeta</taxon>
        <taxon>Sedentaria</taxon>
        <taxon>Canalipalpata</taxon>
        <taxon>Sabellida</taxon>
        <taxon>Oweniida</taxon>
        <taxon>Oweniidae</taxon>
        <taxon>Owenia</taxon>
    </lineage>
</organism>
<comment type="caution">
    <text evidence="1">The sequence shown here is derived from an EMBL/GenBank/DDBJ whole genome shotgun (WGS) entry which is preliminary data.</text>
</comment>
<dbReference type="EMBL" id="CAIIXF020000012">
    <property type="protein sequence ID" value="CAH1801554.1"/>
    <property type="molecule type" value="Genomic_DNA"/>
</dbReference>
<proteinExistence type="predicted"/>
<evidence type="ECO:0000313" key="1">
    <source>
        <dbReference type="EMBL" id="CAH1801554.1"/>
    </source>
</evidence>
<name>A0A8S4Q6S5_OWEFU</name>
<accession>A0A8S4Q6S5</accession>
<protein>
    <submittedName>
        <fullName evidence="1">Uncharacterized protein</fullName>
    </submittedName>
</protein>
<dbReference type="Proteomes" id="UP000749559">
    <property type="component" value="Unassembled WGS sequence"/>
</dbReference>
<keyword evidence="2" id="KW-1185">Reference proteome</keyword>
<sequence>MSSQIQSIQLVEGIKFILFENEYGVCGDLNRQRWSPKNLETFEVHFFVYKSLWRSLKEEENEIAAAITAEIWNYQKTLAKNTLLKILKQNDDIIIQIIKFDEKEKCYDYLSSLKLPLEAWNKLMSSKNEIDVHLSMKRRSEDVPTTTLYRIKYTDDNIQTKYGIWNTSIGTVQSQMEEKKLVTAHVDIQKESFQTPSINDLILHSCLYLLKVEIEKQGLHSCTVSVELFEKVIVNIKRQNISRTTMVLAAVLKCADICDVGCTSKMFFNLMNMDLKSMVYPVSNTQRVINDILEVTFGNQ</sequence>